<proteinExistence type="predicted"/>
<dbReference type="OrthoDB" id="9761531at2"/>
<dbReference type="InterPro" id="IPR052159">
    <property type="entry name" value="Competence_DNA_uptake"/>
</dbReference>
<dbReference type="CDD" id="cd07731">
    <property type="entry name" value="ComA-like_MBL-fold"/>
    <property type="match status" value="1"/>
</dbReference>
<organism evidence="2 3">
    <name type="scientific">Alkalibacterium kapii</name>
    <dbReference type="NCBI Taxonomy" id="426704"/>
    <lineage>
        <taxon>Bacteria</taxon>
        <taxon>Bacillati</taxon>
        <taxon>Bacillota</taxon>
        <taxon>Bacilli</taxon>
        <taxon>Lactobacillales</taxon>
        <taxon>Carnobacteriaceae</taxon>
        <taxon>Alkalibacterium</taxon>
    </lineage>
</organism>
<sequence>MTKKKYRKKRTMKGKIYSVLLTTLFVGVAFLLGMWAERSNVSANWIESSASEIYKYIQSLELPFNKKDIDENIAEMHFFDMGQGASTLLQAKDGTTILIDTGRYDADKTKIINYLNDEIGIGGKIDLLIFTHNDADHIGNGDAVLDYFQVKEVWMNGMDHTTQTYSEVLDAMLETDVDYKEPKAGEKLDIGDVSIEVYNPSLEVKNATQNDASLVTRLSVGETALIQSGDISSQVEGRLIEEYNNKLQSDIMILGHHGSNTSTSEEWLETVAPEVAVYQAGVENHYGHPHIETIKKVTDRSVALYGTDRHGTIQINIRQNNQLEILTEEEN</sequence>
<gene>
    <name evidence="2" type="ORF">AKA01nite_16770</name>
</gene>
<name>A0A511AV29_9LACT</name>
<dbReference type="InterPro" id="IPR036866">
    <property type="entry name" value="RibonucZ/Hydroxyglut_hydro"/>
</dbReference>
<evidence type="ECO:0000313" key="2">
    <source>
        <dbReference type="EMBL" id="GEK92055.1"/>
    </source>
</evidence>
<comment type="caution">
    <text evidence="2">The sequence shown here is derived from an EMBL/GenBank/DDBJ whole genome shotgun (WGS) entry which is preliminary data.</text>
</comment>
<evidence type="ECO:0000259" key="1">
    <source>
        <dbReference type="SMART" id="SM00849"/>
    </source>
</evidence>
<protein>
    <recommendedName>
        <fullName evidence="1">Metallo-beta-lactamase domain-containing protein</fullName>
    </recommendedName>
</protein>
<dbReference type="Proteomes" id="UP000321662">
    <property type="component" value="Unassembled WGS sequence"/>
</dbReference>
<dbReference type="Gene3D" id="3.60.15.10">
    <property type="entry name" value="Ribonuclease Z/Hydroxyacylglutathione hydrolase-like"/>
    <property type="match status" value="1"/>
</dbReference>
<reference evidence="2 3" key="1">
    <citation type="submission" date="2019-07" db="EMBL/GenBank/DDBJ databases">
        <title>Whole genome shotgun sequence of Alkalibacterium kapii NBRC 103247.</title>
        <authorList>
            <person name="Hosoyama A."/>
            <person name="Uohara A."/>
            <person name="Ohji S."/>
            <person name="Ichikawa N."/>
        </authorList>
    </citation>
    <scope>NUCLEOTIDE SEQUENCE [LARGE SCALE GENOMIC DNA]</scope>
    <source>
        <strain evidence="2 3">NBRC 103247</strain>
    </source>
</reference>
<dbReference type="RefSeq" id="WP_146924857.1">
    <property type="nucleotide sequence ID" value="NZ_BJUY01000028.1"/>
</dbReference>
<accession>A0A511AV29</accession>
<dbReference type="AlphaFoldDB" id="A0A511AV29"/>
<dbReference type="EMBL" id="BJUY01000028">
    <property type="protein sequence ID" value="GEK92055.1"/>
    <property type="molecule type" value="Genomic_DNA"/>
</dbReference>
<dbReference type="PANTHER" id="PTHR30619:SF7">
    <property type="entry name" value="BETA-LACTAMASE DOMAIN PROTEIN"/>
    <property type="match status" value="1"/>
</dbReference>
<dbReference type="Pfam" id="PF00753">
    <property type="entry name" value="Lactamase_B"/>
    <property type="match status" value="1"/>
</dbReference>
<feature type="domain" description="Metallo-beta-lactamase" evidence="1">
    <location>
        <begin position="83"/>
        <end position="282"/>
    </location>
</feature>
<dbReference type="InterPro" id="IPR001279">
    <property type="entry name" value="Metallo-B-lactamas"/>
</dbReference>
<evidence type="ECO:0000313" key="3">
    <source>
        <dbReference type="Proteomes" id="UP000321662"/>
    </source>
</evidence>
<dbReference type="InterPro" id="IPR035681">
    <property type="entry name" value="ComA-like_MBL"/>
</dbReference>
<dbReference type="SUPFAM" id="SSF56281">
    <property type="entry name" value="Metallo-hydrolase/oxidoreductase"/>
    <property type="match status" value="1"/>
</dbReference>
<dbReference type="SMART" id="SM00849">
    <property type="entry name" value="Lactamase_B"/>
    <property type="match status" value="1"/>
</dbReference>
<keyword evidence="3" id="KW-1185">Reference proteome</keyword>
<dbReference type="PANTHER" id="PTHR30619">
    <property type="entry name" value="DNA INTERNALIZATION/COMPETENCE PROTEIN COMEC/REC2"/>
    <property type="match status" value="1"/>
</dbReference>